<reference evidence="2 3" key="1">
    <citation type="submission" date="2018-01" db="EMBL/GenBank/DDBJ databases">
        <title>The draft genome sequence of Halioglobus japonicus S1-36.</title>
        <authorList>
            <person name="Du Z.-J."/>
            <person name="Shi M.-J."/>
        </authorList>
    </citation>
    <scope>NUCLEOTIDE SEQUENCE [LARGE SCALE GENOMIC DNA]</scope>
    <source>
        <strain evidence="2 3">S1-36</strain>
    </source>
</reference>
<dbReference type="EMBL" id="PKUR01000004">
    <property type="protein sequence ID" value="PLW85076.1"/>
    <property type="molecule type" value="Genomic_DNA"/>
</dbReference>
<accession>A0AAP8MC39</accession>
<feature type="transmembrane region" description="Helical" evidence="1">
    <location>
        <begin position="61"/>
        <end position="82"/>
    </location>
</feature>
<evidence type="ECO:0000313" key="3">
    <source>
        <dbReference type="Proteomes" id="UP000235162"/>
    </source>
</evidence>
<comment type="caution">
    <text evidence="2">The sequence shown here is derived from an EMBL/GenBank/DDBJ whole genome shotgun (WGS) entry which is preliminary data.</text>
</comment>
<dbReference type="Proteomes" id="UP000235162">
    <property type="component" value="Unassembled WGS sequence"/>
</dbReference>
<evidence type="ECO:0008006" key="4">
    <source>
        <dbReference type="Google" id="ProtNLM"/>
    </source>
</evidence>
<keyword evidence="1" id="KW-1133">Transmembrane helix</keyword>
<feature type="transmembrane region" description="Helical" evidence="1">
    <location>
        <begin position="32"/>
        <end position="55"/>
    </location>
</feature>
<gene>
    <name evidence="2" type="ORF">C0029_16225</name>
</gene>
<keyword evidence="1" id="KW-0472">Membrane</keyword>
<proteinExistence type="predicted"/>
<dbReference type="AlphaFoldDB" id="A0AAP8MC39"/>
<sequence length="150" mass="16371">MADNMFKLQLLARAELAVKDVQARRLLARSSYLGFALVLFLLALGMLNLAGFLAFEEVLSPAGAALAMAAINAVGVALLMHLSKRAGPSEREEALAREIREMAYQQVNHDVEEVKEKLEHVASEVTRMGENVHRATGAVRFLLSALGKNK</sequence>
<dbReference type="KEGG" id="hja:BST95_01960"/>
<evidence type="ECO:0000256" key="1">
    <source>
        <dbReference type="SAM" id="Phobius"/>
    </source>
</evidence>
<protein>
    <recommendedName>
        <fullName evidence="4">Phage holin family protein</fullName>
    </recommendedName>
</protein>
<keyword evidence="1" id="KW-0812">Transmembrane</keyword>
<organism evidence="2 3">
    <name type="scientific">Halioglobus japonicus</name>
    <dbReference type="NCBI Taxonomy" id="930805"/>
    <lineage>
        <taxon>Bacteria</taxon>
        <taxon>Pseudomonadati</taxon>
        <taxon>Pseudomonadota</taxon>
        <taxon>Gammaproteobacteria</taxon>
        <taxon>Cellvibrionales</taxon>
        <taxon>Halieaceae</taxon>
        <taxon>Halioglobus</taxon>
    </lineage>
</organism>
<keyword evidence="3" id="KW-1185">Reference proteome</keyword>
<evidence type="ECO:0000313" key="2">
    <source>
        <dbReference type="EMBL" id="PLW85076.1"/>
    </source>
</evidence>
<name>A0AAP8MC39_9GAMM</name>